<gene>
    <name evidence="1" type="ORF">LEMA_uP112230.1</name>
</gene>
<sequence length="76" mass="7939">MAVKAYSAATTTATTATTANTATTATANCDCDATCCVGPPLAAAPQIVPFDKLADVIRQRFTRPKTRRLLASSTYL</sequence>
<proteinExistence type="predicted"/>
<name>E4ZY59_LEPMJ</name>
<dbReference type="Proteomes" id="UP000002668">
    <property type="component" value="Genome"/>
</dbReference>
<reference evidence="2" key="1">
    <citation type="journal article" date="2011" name="Nat. Commun.">
        <title>Effector diversification within compartments of the Leptosphaeria maculans genome affected by Repeat-Induced Point mutations.</title>
        <authorList>
            <person name="Rouxel T."/>
            <person name="Grandaubert J."/>
            <person name="Hane J.K."/>
            <person name="Hoede C."/>
            <person name="van de Wouw A.P."/>
            <person name="Couloux A."/>
            <person name="Dominguez V."/>
            <person name="Anthouard V."/>
            <person name="Bally P."/>
            <person name="Bourras S."/>
            <person name="Cozijnsen A.J."/>
            <person name="Ciuffetti L.M."/>
            <person name="Degrave A."/>
            <person name="Dilmaghani A."/>
            <person name="Duret L."/>
            <person name="Fudal I."/>
            <person name="Goodwin S.B."/>
            <person name="Gout L."/>
            <person name="Glaser N."/>
            <person name="Linglin J."/>
            <person name="Kema G.H.J."/>
            <person name="Lapalu N."/>
            <person name="Lawrence C.B."/>
            <person name="May K."/>
            <person name="Meyer M."/>
            <person name="Ollivier B."/>
            <person name="Poulain J."/>
            <person name="Schoch C.L."/>
            <person name="Simon A."/>
            <person name="Spatafora J.W."/>
            <person name="Stachowiak A."/>
            <person name="Turgeon B.G."/>
            <person name="Tyler B.M."/>
            <person name="Vincent D."/>
            <person name="Weissenbach J."/>
            <person name="Amselem J."/>
            <person name="Quesneville H."/>
            <person name="Oliver R.P."/>
            <person name="Wincker P."/>
            <person name="Balesdent M.-H."/>
            <person name="Howlett B.J."/>
        </authorList>
    </citation>
    <scope>NUCLEOTIDE SEQUENCE [LARGE SCALE GENOMIC DNA]</scope>
    <source>
        <strain evidence="2">JN3 / isolate v23.1.3 / race Av1-4-5-6-7-8</strain>
    </source>
</reference>
<evidence type="ECO:0000313" key="2">
    <source>
        <dbReference type="Proteomes" id="UP000002668"/>
    </source>
</evidence>
<dbReference type="EMBL" id="FP929128">
    <property type="protein sequence ID" value="CBX96304.1"/>
    <property type="molecule type" value="Genomic_DNA"/>
</dbReference>
<evidence type="ECO:0000313" key="1">
    <source>
        <dbReference type="EMBL" id="CBX96304.1"/>
    </source>
</evidence>
<dbReference type="VEuPathDB" id="FungiDB:LEMA_uP112230.1"/>
<accession>E4ZY59</accession>
<organism evidence="2">
    <name type="scientific">Leptosphaeria maculans (strain JN3 / isolate v23.1.3 / race Av1-4-5-6-7-8)</name>
    <name type="common">Blackleg fungus</name>
    <name type="synonym">Phoma lingam</name>
    <dbReference type="NCBI Taxonomy" id="985895"/>
    <lineage>
        <taxon>Eukaryota</taxon>
        <taxon>Fungi</taxon>
        <taxon>Dikarya</taxon>
        <taxon>Ascomycota</taxon>
        <taxon>Pezizomycotina</taxon>
        <taxon>Dothideomycetes</taxon>
        <taxon>Pleosporomycetidae</taxon>
        <taxon>Pleosporales</taxon>
        <taxon>Pleosporineae</taxon>
        <taxon>Leptosphaeriaceae</taxon>
        <taxon>Plenodomus</taxon>
        <taxon>Plenodomus lingam/Leptosphaeria maculans species complex</taxon>
    </lineage>
</organism>
<dbReference type="HOGENOM" id="CLU_2654948_0_0_1"/>
<keyword evidence="2" id="KW-1185">Reference proteome</keyword>
<dbReference type="InParanoid" id="E4ZY59"/>
<protein>
    <submittedName>
        <fullName evidence="1">Predicted protein</fullName>
    </submittedName>
</protein>
<dbReference type="AlphaFoldDB" id="E4ZY59"/>